<evidence type="ECO:0000256" key="1">
    <source>
        <dbReference type="SAM" id="Phobius"/>
    </source>
</evidence>
<sequence>MIKNKQVYWIHRLIFMLYVLGLMLLGIGMLSKFDFEALSAYLILIAIFGWMLYLHYVAADQSAQGTRKGRNTSRFIALIFLFLFPIGTVIALYLFYKTSDLKWQK</sequence>
<dbReference type="AlphaFoldDB" id="A0A3A8FD08"/>
<protein>
    <submittedName>
        <fullName evidence="2">Uncharacterized protein</fullName>
    </submittedName>
</protein>
<dbReference type="Proteomes" id="UP000280405">
    <property type="component" value="Unassembled WGS sequence"/>
</dbReference>
<evidence type="ECO:0000313" key="3">
    <source>
        <dbReference type="Proteomes" id="UP000280405"/>
    </source>
</evidence>
<comment type="caution">
    <text evidence="2">The sequence shown here is derived from an EMBL/GenBank/DDBJ whole genome shotgun (WGS) entry which is preliminary data.</text>
</comment>
<dbReference type="OrthoDB" id="6710445at2"/>
<keyword evidence="3" id="KW-1185">Reference proteome</keyword>
<feature type="transmembrane region" description="Helical" evidence="1">
    <location>
        <begin position="37"/>
        <end position="54"/>
    </location>
</feature>
<keyword evidence="1" id="KW-1133">Transmembrane helix</keyword>
<feature type="transmembrane region" description="Helical" evidence="1">
    <location>
        <begin position="75"/>
        <end position="96"/>
    </location>
</feature>
<dbReference type="RefSeq" id="WP_120382398.1">
    <property type="nucleotide sequence ID" value="NZ_RAXT01000001.1"/>
</dbReference>
<gene>
    <name evidence="2" type="ORF">D7V20_00475</name>
</gene>
<accession>A0A3A8FD08</accession>
<feature type="transmembrane region" description="Helical" evidence="1">
    <location>
        <begin position="12"/>
        <end position="31"/>
    </location>
</feature>
<keyword evidence="1" id="KW-0472">Membrane</keyword>
<reference evidence="2 3" key="1">
    <citation type="submission" date="2018-09" db="EMBL/GenBank/DDBJ databases">
        <title>The draft genome of Acinetobacter spp. strains.</title>
        <authorList>
            <person name="Qin J."/>
            <person name="Feng Y."/>
            <person name="Zong Z."/>
        </authorList>
    </citation>
    <scope>NUCLEOTIDE SEQUENCE [LARGE SCALE GENOMIC DNA]</scope>
    <source>
        <strain evidence="2 3">WCHAc060115</strain>
    </source>
</reference>
<organism evidence="2 3">
    <name type="scientific">Acinetobacter rongchengensis</name>
    <dbReference type="NCBI Taxonomy" id="2419601"/>
    <lineage>
        <taxon>Bacteria</taxon>
        <taxon>Pseudomonadati</taxon>
        <taxon>Pseudomonadota</taxon>
        <taxon>Gammaproteobacteria</taxon>
        <taxon>Moraxellales</taxon>
        <taxon>Moraxellaceae</taxon>
        <taxon>Acinetobacter</taxon>
    </lineage>
</organism>
<evidence type="ECO:0000313" key="2">
    <source>
        <dbReference type="EMBL" id="RKG40900.1"/>
    </source>
</evidence>
<keyword evidence="1" id="KW-0812">Transmembrane</keyword>
<dbReference type="EMBL" id="RAXT01000001">
    <property type="protein sequence ID" value="RKG40900.1"/>
    <property type="molecule type" value="Genomic_DNA"/>
</dbReference>
<name>A0A3A8FD08_9GAMM</name>
<proteinExistence type="predicted"/>